<evidence type="ECO:0000256" key="3">
    <source>
        <dbReference type="ARBA" id="ARBA00022452"/>
    </source>
</evidence>
<keyword evidence="15" id="KW-1185">Reference proteome</keyword>
<dbReference type="InterPro" id="IPR050330">
    <property type="entry name" value="Bact_OuterMem_StrucFunc"/>
</dbReference>
<keyword evidence="4" id="KW-0812">Transmembrane</keyword>
<keyword evidence="8 10" id="KW-0472">Membrane</keyword>
<evidence type="ECO:0000256" key="9">
    <source>
        <dbReference type="ARBA" id="ARBA00023237"/>
    </source>
</evidence>
<comment type="subcellular location">
    <subcellularLocation>
        <location evidence="1">Cell outer membrane</location>
        <topology evidence="1">Multi-pass membrane protein</topology>
    </subcellularLocation>
</comment>
<evidence type="ECO:0000256" key="10">
    <source>
        <dbReference type="PROSITE-ProRule" id="PRU00473"/>
    </source>
</evidence>
<feature type="region of interest" description="Disordered" evidence="12">
    <location>
        <begin position="347"/>
        <end position="369"/>
    </location>
</feature>
<protein>
    <recommendedName>
        <fullName evidence="13">OmpA-like domain-containing protein</fullName>
    </recommendedName>
</protein>
<dbReference type="SUPFAM" id="SSF56925">
    <property type="entry name" value="OMPA-like"/>
    <property type="match status" value="1"/>
</dbReference>
<evidence type="ECO:0000256" key="5">
    <source>
        <dbReference type="ARBA" id="ARBA00022729"/>
    </source>
</evidence>
<dbReference type="PRINTS" id="PR01021">
    <property type="entry name" value="OMPADOMAIN"/>
</dbReference>
<dbReference type="InterPro" id="IPR027385">
    <property type="entry name" value="Beta-barrel_OMP"/>
</dbReference>
<reference evidence="14 15" key="1">
    <citation type="submission" date="2024-04" db="EMBL/GenBank/DDBJ databases">
        <title>Draft genome sequence of Thalassolituus maritimus NBRC 116585.</title>
        <authorList>
            <person name="Miyakawa T."/>
            <person name="Kusuya Y."/>
            <person name="Miura T."/>
        </authorList>
    </citation>
    <scope>NUCLEOTIDE SEQUENCE [LARGE SCALE GENOMIC DNA]</scope>
    <source>
        <strain evidence="14 15">5NW40-0001</strain>
    </source>
</reference>
<sequence>MKRTLLATVISSVSVAALADKPYYFTFGGAHTDHEVTKDYFDDYIKHSYDLELSGGYMIDEDTAVELSIVQPSPDQIEGRADVEQARLSGLFFFGDDMIQPYLSAGLGYGKAELNGTAAENALVSVGAGIQLAATDTFFARAEYRYDDMVNETIEHNNYVLEAGMRFGNSSVASYKEEASNNMTDDTAAMKQAAAEEKAKAAAKAEAARKKAEAEAAAAKAKLAATLDSDTDGVIDTKDKCADTPKGTTVDAQGCPDFKGSLEGVYFETSSAQLTENSEVILNNVAEELKRYPNLSIEIQAYTDSRGSDALNQRISEQRAQSVRTYLIEKGVSAEKLTAKGYGEANPIATNDTAEGRAQNRRVELSVKK</sequence>
<dbReference type="Proteomes" id="UP001481413">
    <property type="component" value="Unassembled WGS sequence"/>
</dbReference>
<proteinExistence type="predicted"/>
<evidence type="ECO:0000256" key="2">
    <source>
        <dbReference type="ARBA" id="ARBA00022448"/>
    </source>
</evidence>
<dbReference type="Gene3D" id="3.30.1330.60">
    <property type="entry name" value="OmpA-like domain"/>
    <property type="match status" value="1"/>
</dbReference>
<evidence type="ECO:0000256" key="1">
    <source>
        <dbReference type="ARBA" id="ARBA00004571"/>
    </source>
</evidence>
<keyword evidence="7" id="KW-0626">Porin</keyword>
<dbReference type="SUPFAM" id="SSF103088">
    <property type="entry name" value="OmpA-like"/>
    <property type="match status" value="1"/>
</dbReference>
<feature type="domain" description="OmpA-like" evidence="13">
    <location>
        <begin position="254"/>
        <end position="369"/>
    </location>
</feature>
<evidence type="ECO:0000256" key="7">
    <source>
        <dbReference type="ARBA" id="ARBA00023114"/>
    </source>
</evidence>
<evidence type="ECO:0000259" key="13">
    <source>
        <dbReference type="PROSITE" id="PS51123"/>
    </source>
</evidence>
<dbReference type="SUPFAM" id="SSF103647">
    <property type="entry name" value="TSP type-3 repeat"/>
    <property type="match status" value="1"/>
</dbReference>
<dbReference type="InterPro" id="IPR006665">
    <property type="entry name" value="OmpA-like"/>
</dbReference>
<keyword evidence="11" id="KW-0175">Coiled coil</keyword>
<keyword evidence="3" id="KW-1134">Transmembrane beta strand</keyword>
<keyword evidence="6" id="KW-0406">Ion transport</keyword>
<organism evidence="14 15">
    <name type="scientific">Thalassolituus maritimus</name>
    <dbReference type="NCBI Taxonomy" id="484498"/>
    <lineage>
        <taxon>Bacteria</taxon>
        <taxon>Pseudomonadati</taxon>
        <taxon>Pseudomonadota</taxon>
        <taxon>Gammaproteobacteria</taxon>
        <taxon>Oceanospirillales</taxon>
        <taxon>Oceanospirillaceae</taxon>
        <taxon>Thalassolituus</taxon>
    </lineage>
</organism>
<evidence type="ECO:0000313" key="15">
    <source>
        <dbReference type="Proteomes" id="UP001481413"/>
    </source>
</evidence>
<dbReference type="PANTHER" id="PTHR30329:SF21">
    <property type="entry name" value="LIPOPROTEIN YIAD-RELATED"/>
    <property type="match status" value="1"/>
</dbReference>
<keyword evidence="2" id="KW-0813">Transport</keyword>
<evidence type="ECO:0000256" key="4">
    <source>
        <dbReference type="ARBA" id="ARBA00022692"/>
    </source>
</evidence>
<evidence type="ECO:0000256" key="8">
    <source>
        <dbReference type="ARBA" id="ARBA00023136"/>
    </source>
</evidence>
<feature type="coiled-coil region" evidence="11">
    <location>
        <begin position="191"/>
        <end position="229"/>
    </location>
</feature>
<name>A0ABP9ZWY1_9GAMM</name>
<evidence type="ECO:0000256" key="6">
    <source>
        <dbReference type="ARBA" id="ARBA00023065"/>
    </source>
</evidence>
<dbReference type="Pfam" id="PF00691">
    <property type="entry name" value="OmpA"/>
    <property type="match status" value="1"/>
</dbReference>
<dbReference type="InterPro" id="IPR006664">
    <property type="entry name" value="OMP_bac"/>
</dbReference>
<dbReference type="CDD" id="cd07185">
    <property type="entry name" value="OmpA_C-like"/>
    <property type="match status" value="1"/>
</dbReference>
<evidence type="ECO:0000313" key="14">
    <source>
        <dbReference type="EMBL" id="GAA6144634.1"/>
    </source>
</evidence>
<keyword evidence="5" id="KW-0732">Signal</keyword>
<evidence type="ECO:0000256" key="11">
    <source>
        <dbReference type="SAM" id="Coils"/>
    </source>
</evidence>
<dbReference type="InterPro" id="IPR011250">
    <property type="entry name" value="OMP/PagP_B-barrel"/>
</dbReference>
<accession>A0ABP9ZWY1</accession>
<dbReference type="InterPro" id="IPR036737">
    <property type="entry name" value="OmpA-like_sf"/>
</dbReference>
<evidence type="ECO:0000256" key="12">
    <source>
        <dbReference type="SAM" id="MobiDB-lite"/>
    </source>
</evidence>
<gene>
    <name evidence="14" type="ORF">NBRC116585_07510</name>
</gene>
<dbReference type="EMBL" id="BAABWH010000001">
    <property type="protein sequence ID" value="GAA6144634.1"/>
    <property type="molecule type" value="Genomic_DNA"/>
</dbReference>
<dbReference type="Gene3D" id="2.40.160.20">
    <property type="match status" value="1"/>
</dbReference>
<keyword evidence="9" id="KW-0998">Cell outer membrane</keyword>
<dbReference type="InterPro" id="IPR028974">
    <property type="entry name" value="TSP_type-3_rpt"/>
</dbReference>
<dbReference type="RefSeq" id="WP_353293558.1">
    <property type="nucleotide sequence ID" value="NZ_BAABWH010000001.1"/>
</dbReference>
<dbReference type="PROSITE" id="PS51123">
    <property type="entry name" value="OMPA_2"/>
    <property type="match status" value="1"/>
</dbReference>
<dbReference type="Pfam" id="PF13505">
    <property type="entry name" value="OMP_b-brl"/>
    <property type="match status" value="1"/>
</dbReference>
<dbReference type="PANTHER" id="PTHR30329">
    <property type="entry name" value="STATOR ELEMENT OF FLAGELLAR MOTOR COMPLEX"/>
    <property type="match status" value="1"/>
</dbReference>
<comment type="caution">
    <text evidence="14">The sequence shown here is derived from an EMBL/GenBank/DDBJ whole genome shotgun (WGS) entry which is preliminary data.</text>
</comment>